<dbReference type="EMBL" id="CAXDID020000090">
    <property type="protein sequence ID" value="CAL6022129.1"/>
    <property type="molecule type" value="Genomic_DNA"/>
</dbReference>
<dbReference type="SUPFAM" id="SSF52058">
    <property type="entry name" value="L domain-like"/>
    <property type="match status" value="1"/>
</dbReference>
<gene>
    <name evidence="3" type="ORF">HINF_LOCUS26738</name>
    <name evidence="4" type="ORF">HINF_LOCUS28501</name>
</gene>
<evidence type="ECO:0000256" key="2">
    <source>
        <dbReference type="ARBA" id="ARBA00022737"/>
    </source>
</evidence>
<protein>
    <submittedName>
        <fullName evidence="3">Uncharacterized protein</fullName>
    </submittedName>
</protein>
<reference evidence="4 5" key="2">
    <citation type="submission" date="2024-07" db="EMBL/GenBank/DDBJ databases">
        <authorList>
            <person name="Akdeniz Z."/>
        </authorList>
    </citation>
    <scope>NUCLEOTIDE SEQUENCE [LARGE SCALE GENOMIC DNA]</scope>
</reference>
<evidence type="ECO:0000256" key="1">
    <source>
        <dbReference type="ARBA" id="ARBA00022614"/>
    </source>
</evidence>
<dbReference type="InterPro" id="IPR001611">
    <property type="entry name" value="Leu-rich_rpt"/>
</dbReference>
<dbReference type="PANTHER" id="PTHR46652:SF3">
    <property type="entry name" value="LEUCINE-RICH REPEAT-CONTAINING PROTEIN 9"/>
    <property type="match status" value="1"/>
</dbReference>
<dbReference type="InterPro" id="IPR050836">
    <property type="entry name" value="SDS22/Internalin_LRR"/>
</dbReference>
<name>A0AA86PL78_9EUKA</name>
<keyword evidence="2" id="KW-0677">Repeat</keyword>
<accession>A0AA86PL78</accession>
<dbReference type="Gene3D" id="3.80.10.10">
    <property type="entry name" value="Ribonuclease Inhibitor"/>
    <property type="match status" value="1"/>
</dbReference>
<dbReference type="PROSITE" id="PS51450">
    <property type="entry name" value="LRR"/>
    <property type="match status" value="2"/>
</dbReference>
<reference evidence="3" key="1">
    <citation type="submission" date="2023-06" db="EMBL/GenBank/DDBJ databases">
        <authorList>
            <person name="Kurt Z."/>
        </authorList>
    </citation>
    <scope>NUCLEOTIDE SEQUENCE</scope>
</reference>
<evidence type="ECO:0000313" key="5">
    <source>
        <dbReference type="Proteomes" id="UP001642409"/>
    </source>
</evidence>
<comment type="caution">
    <text evidence="3">The sequence shown here is derived from an EMBL/GenBank/DDBJ whole genome shotgun (WGS) entry which is preliminary data.</text>
</comment>
<dbReference type="AlphaFoldDB" id="A0AA86PL78"/>
<dbReference type="PANTHER" id="PTHR46652">
    <property type="entry name" value="LEUCINE-RICH REPEAT AND IQ DOMAIN-CONTAINING PROTEIN 1-RELATED"/>
    <property type="match status" value="1"/>
</dbReference>
<evidence type="ECO:0000313" key="4">
    <source>
        <dbReference type="EMBL" id="CAL6022129.1"/>
    </source>
</evidence>
<sequence length="308" mass="36060">MQHVDNKQRIYQKFIQNNDIIIQNVNTTVDMSCVNQQNLQNAIFKNCKDIIFYNAPESLKHIKIKRSAINSLDGIQQLSQLESFEIDQNPEICLNPLVTLNITKLSLQNMNLSDISMLRFLKKLTSLDLCSNNIFDISMLSFLQDLTFLRLRKNKIQNISVLSNLTCLKELIICQNLIYDALPISSLKLEKLYIWGNYITDISCINTTNMGELFVQQNYIPTQQIAKFKQLSINRSNYQEQRKPSFDLIFKLHFTRFNRRLKQIYAKQEINNQQINKDIHSIRSEIYENAMKCNLALQRMQSESTDSQ</sequence>
<dbReference type="InterPro" id="IPR032675">
    <property type="entry name" value="LRR_dom_sf"/>
</dbReference>
<keyword evidence="1" id="KW-0433">Leucine-rich repeat</keyword>
<evidence type="ECO:0000313" key="3">
    <source>
        <dbReference type="EMBL" id="CAI9939093.1"/>
    </source>
</evidence>
<keyword evidence="5" id="KW-1185">Reference proteome</keyword>
<dbReference type="Proteomes" id="UP001642409">
    <property type="component" value="Unassembled WGS sequence"/>
</dbReference>
<dbReference type="EMBL" id="CATOUU010000660">
    <property type="protein sequence ID" value="CAI9939093.1"/>
    <property type="molecule type" value="Genomic_DNA"/>
</dbReference>
<organism evidence="3">
    <name type="scientific">Hexamita inflata</name>
    <dbReference type="NCBI Taxonomy" id="28002"/>
    <lineage>
        <taxon>Eukaryota</taxon>
        <taxon>Metamonada</taxon>
        <taxon>Diplomonadida</taxon>
        <taxon>Hexamitidae</taxon>
        <taxon>Hexamitinae</taxon>
        <taxon>Hexamita</taxon>
    </lineage>
</organism>
<proteinExistence type="predicted"/>